<dbReference type="InParanoid" id="A0A3Q7JVP0"/>
<dbReference type="EnsemblPlants" id="Solyc12g040685.1.1">
    <property type="protein sequence ID" value="Solyc12g040685.1.1"/>
    <property type="gene ID" value="Solyc12g040685.1"/>
</dbReference>
<reference evidence="1" key="1">
    <citation type="journal article" date="2012" name="Nature">
        <title>The tomato genome sequence provides insights into fleshy fruit evolution.</title>
        <authorList>
            <consortium name="Tomato Genome Consortium"/>
        </authorList>
    </citation>
    <scope>NUCLEOTIDE SEQUENCE [LARGE SCALE GENOMIC DNA]</scope>
    <source>
        <strain evidence="1">cv. Heinz 1706</strain>
    </source>
</reference>
<sequence>MKERSSRQEIVASRNDNQALLAWFIHGIRDCEQCGWQLDCTNELEWIKMEIQRDLEEVESTSEYGALSCICSTLDFNAEERSVVTLNISILAFSVKLQIGSYNIEDARLMRFSLISSRQSGNVDVRGMISGFQFLQKLCAPILNPWFKRLAWKEFRETLLNACNKPSVICFLMPSSSENPLVLLVWTCSPPDHPKSTIFKQFIIALTVYFRLGVSFENLVLSVVLRILVQYIPNSIVLLL</sequence>
<proteinExistence type="predicted"/>
<dbReference type="Proteomes" id="UP000004994">
    <property type="component" value="Chromosome 12"/>
</dbReference>
<organism evidence="1">
    <name type="scientific">Solanum lycopersicum</name>
    <name type="common">Tomato</name>
    <name type="synonym">Lycopersicon esculentum</name>
    <dbReference type="NCBI Taxonomy" id="4081"/>
    <lineage>
        <taxon>Eukaryota</taxon>
        <taxon>Viridiplantae</taxon>
        <taxon>Streptophyta</taxon>
        <taxon>Embryophyta</taxon>
        <taxon>Tracheophyta</taxon>
        <taxon>Spermatophyta</taxon>
        <taxon>Magnoliopsida</taxon>
        <taxon>eudicotyledons</taxon>
        <taxon>Gunneridae</taxon>
        <taxon>Pentapetalae</taxon>
        <taxon>asterids</taxon>
        <taxon>lamiids</taxon>
        <taxon>Solanales</taxon>
        <taxon>Solanaceae</taxon>
        <taxon>Solanoideae</taxon>
        <taxon>Solaneae</taxon>
        <taxon>Solanum</taxon>
        <taxon>Solanum subgen. Lycopersicon</taxon>
    </lineage>
</organism>
<evidence type="ECO:0000313" key="2">
    <source>
        <dbReference type="Proteomes" id="UP000004994"/>
    </source>
</evidence>
<accession>A0A3Q7JVP0</accession>
<evidence type="ECO:0000313" key="1">
    <source>
        <dbReference type="EnsemblPlants" id="Solyc12g040685.1.1"/>
    </source>
</evidence>
<name>A0A3Q7JVP0_SOLLC</name>
<dbReference type="Gramene" id="Solyc12g040685.1.1">
    <property type="protein sequence ID" value="Solyc12g040685.1.1"/>
    <property type="gene ID" value="Solyc12g040685.1"/>
</dbReference>
<protein>
    <submittedName>
        <fullName evidence="1">Uncharacterized protein</fullName>
    </submittedName>
</protein>
<reference evidence="1" key="2">
    <citation type="submission" date="2019-01" db="UniProtKB">
        <authorList>
            <consortium name="EnsemblPlants"/>
        </authorList>
    </citation>
    <scope>IDENTIFICATION</scope>
    <source>
        <strain evidence="1">cv. Heinz 1706</strain>
    </source>
</reference>
<dbReference type="AlphaFoldDB" id="A0A3Q7JVP0"/>
<keyword evidence="2" id="KW-1185">Reference proteome</keyword>